<dbReference type="PANTHER" id="PTHR46191:SF2">
    <property type="entry name" value="HALOACID DEHALOGENASE-LIKE HYDROLASE DOMAIN-CONTAINING PROTEIN 3"/>
    <property type="match status" value="1"/>
</dbReference>
<dbReference type="Pfam" id="PF13242">
    <property type="entry name" value="Hydrolase_like"/>
    <property type="match status" value="1"/>
</dbReference>
<dbReference type="PANTHER" id="PTHR46191">
    <property type="match status" value="1"/>
</dbReference>
<feature type="region of interest" description="Disordered" evidence="1">
    <location>
        <begin position="301"/>
        <end position="351"/>
    </location>
</feature>
<dbReference type="SUPFAM" id="SSF56784">
    <property type="entry name" value="HAD-like"/>
    <property type="match status" value="1"/>
</dbReference>
<protein>
    <submittedName>
        <fullName evidence="2">HAD-like domain protein</fullName>
    </submittedName>
</protein>
<dbReference type="InterPro" id="IPR036412">
    <property type="entry name" value="HAD-like_sf"/>
</dbReference>
<feature type="compositionally biased region" description="Basic and acidic residues" evidence="1">
    <location>
        <begin position="339"/>
        <end position="351"/>
    </location>
</feature>
<proteinExistence type="predicted"/>
<dbReference type="STRING" id="1081109.A0A166V4R1"/>
<keyword evidence="3" id="KW-1185">Reference proteome</keyword>
<sequence>MAANPVAPPPLGPPKKRDLCLTIEPYGTLIWPKAAAAAQIVLVGEEHGFTGFTEAQAQAALDRSWSYESTRHPRTGPHMVIRGTLQALVSERRRITRSTFNSMIEKLLQFYGTGEGYTTEPLLKEMFKSLRSNNDGNRFGELVVGVVCDSDDSVPTILRNLGLVCRELRLISTKLNDDPNVYDIDFFSLAIDVGAEKPRGSVFAAARCMLSKILQQKKILTNSNYQRVHIGDSWDKDVLGAIDAGWHAIFVDRKRTKPDVPRLIDLRLPTLDEVFEEKSVVIILNDHGENVMADESSIAGQTMPDDIVPEDCISDDNLPDDIVPDDSISDDSPPDDNLPDDKLADDIKIQR</sequence>
<feature type="compositionally biased region" description="Acidic residues" evidence="1">
    <location>
        <begin position="307"/>
        <end position="338"/>
    </location>
</feature>
<dbReference type="Gene3D" id="3.40.50.1000">
    <property type="entry name" value="HAD superfamily/HAD-like"/>
    <property type="match status" value="1"/>
</dbReference>
<name>A0A166V4R1_9HYPO</name>
<gene>
    <name evidence="2" type="ORF">AAL_00732</name>
</gene>
<organism evidence="2 3">
    <name type="scientific">Moelleriella libera RCEF 2490</name>
    <dbReference type="NCBI Taxonomy" id="1081109"/>
    <lineage>
        <taxon>Eukaryota</taxon>
        <taxon>Fungi</taxon>
        <taxon>Dikarya</taxon>
        <taxon>Ascomycota</taxon>
        <taxon>Pezizomycotina</taxon>
        <taxon>Sordariomycetes</taxon>
        <taxon>Hypocreomycetidae</taxon>
        <taxon>Hypocreales</taxon>
        <taxon>Clavicipitaceae</taxon>
        <taxon>Moelleriella</taxon>
    </lineage>
</organism>
<dbReference type="InterPro" id="IPR044924">
    <property type="entry name" value="HAD-SF_hydro_IA_REG-2-like_cap"/>
</dbReference>
<dbReference type="GO" id="GO:0005634">
    <property type="term" value="C:nucleus"/>
    <property type="evidence" value="ECO:0007669"/>
    <property type="project" value="TreeGrafter"/>
</dbReference>
<accession>A0A166V4R1</accession>
<dbReference type="InterPro" id="IPR023214">
    <property type="entry name" value="HAD_sf"/>
</dbReference>
<reference evidence="2 3" key="1">
    <citation type="journal article" date="2016" name="Genome Biol. Evol.">
        <title>Divergent and convergent evolution of fungal pathogenicity.</title>
        <authorList>
            <person name="Shang Y."/>
            <person name="Xiao G."/>
            <person name="Zheng P."/>
            <person name="Cen K."/>
            <person name="Zhan S."/>
            <person name="Wang C."/>
        </authorList>
    </citation>
    <scope>NUCLEOTIDE SEQUENCE [LARGE SCALE GENOMIC DNA]</scope>
    <source>
        <strain evidence="2 3">RCEF 2490</strain>
    </source>
</reference>
<dbReference type="InterPro" id="IPR051828">
    <property type="entry name" value="HAD-like_hydrolase_domain"/>
</dbReference>
<dbReference type="Gene3D" id="1.10.150.720">
    <property type="entry name" value="Haloacid dehalogenase-like hydrolase"/>
    <property type="match status" value="1"/>
</dbReference>
<evidence type="ECO:0000313" key="2">
    <source>
        <dbReference type="EMBL" id="OAA33267.1"/>
    </source>
</evidence>
<evidence type="ECO:0000313" key="3">
    <source>
        <dbReference type="Proteomes" id="UP000078544"/>
    </source>
</evidence>
<dbReference type="OrthoDB" id="444127at2759"/>
<evidence type="ECO:0000256" key="1">
    <source>
        <dbReference type="SAM" id="MobiDB-lite"/>
    </source>
</evidence>
<dbReference type="AlphaFoldDB" id="A0A166V4R1"/>
<dbReference type="EMBL" id="AZGY01000001">
    <property type="protein sequence ID" value="OAA33267.1"/>
    <property type="molecule type" value="Genomic_DNA"/>
</dbReference>
<comment type="caution">
    <text evidence="2">The sequence shown here is derived from an EMBL/GenBank/DDBJ whole genome shotgun (WGS) entry which is preliminary data.</text>
</comment>
<dbReference type="Proteomes" id="UP000078544">
    <property type="component" value="Unassembled WGS sequence"/>
</dbReference>